<dbReference type="PANTHER" id="PTHR28012:SF1">
    <property type="entry name" value="NUCLEAR FUSION PROTEIN KAR5"/>
    <property type="match status" value="1"/>
</dbReference>
<evidence type="ECO:0000256" key="4">
    <source>
        <dbReference type="ARBA" id="ARBA00022692"/>
    </source>
</evidence>
<keyword evidence="6 11" id="KW-0256">Endoplasmic reticulum</keyword>
<dbReference type="GO" id="GO:0005789">
    <property type="term" value="C:endoplasmic reticulum membrane"/>
    <property type="evidence" value="ECO:0007669"/>
    <property type="project" value="UniProtKB-SubCell"/>
</dbReference>
<dbReference type="GO" id="GO:0048288">
    <property type="term" value="P:nuclear membrane fusion involved in karyogamy"/>
    <property type="evidence" value="ECO:0007669"/>
    <property type="project" value="UniProtKB-UniRule"/>
</dbReference>
<evidence type="ECO:0000313" key="13">
    <source>
        <dbReference type="Proteomes" id="UP000008063"/>
    </source>
</evidence>
<dbReference type="AlphaFoldDB" id="F8PK86"/>
<keyword evidence="7" id="KW-1133">Transmembrane helix</keyword>
<keyword evidence="8" id="KW-0472">Membrane</keyword>
<comment type="subcellular location">
    <subcellularLocation>
        <location evidence="11">Endoplasmic reticulum membrane</location>
    </subcellularLocation>
    <subcellularLocation>
        <location evidence="11">Nucleus membrane</location>
    </subcellularLocation>
</comment>
<sequence length="171" mass="19458">MNPTFRSHQQLLITVNTDLLTAVRVYKLNNIPTYQKVFHKKRYHHFSQAQVCDNLKIVVHSLTFPSTPGSLDSYSRKSDCFQQAASRLRSRCGESHMSENERIQGAISMTLCELATARHHSPPLECSAFADSRIPFVSTSHVQGDCVEALSRSAQFWSSYSGYLREIRKCM</sequence>
<dbReference type="OrthoDB" id="5311848at2759"/>
<dbReference type="InterPro" id="IPR007292">
    <property type="entry name" value="Nuclear_fusion_Kar5"/>
</dbReference>
<reference evidence="13" key="1">
    <citation type="journal article" date="2011" name="Science">
        <title>The plant cell wall-decomposing machinery underlies the functional diversity of forest fungi.</title>
        <authorList>
            <person name="Eastwood D.C."/>
            <person name="Floudas D."/>
            <person name="Binder M."/>
            <person name="Majcherczyk A."/>
            <person name="Schneider P."/>
            <person name="Aerts A."/>
            <person name="Asiegbu F.O."/>
            <person name="Baker S.E."/>
            <person name="Barry K."/>
            <person name="Bendiksby M."/>
            <person name="Blumentritt M."/>
            <person name="Coutinho P.M."/>
            <person name="Cullen D."/>
            <person name="de Vries R.P."/>
            <person name="Gathman A."/>
            <person name="Goodell B."/>
            <person name="Henrissat B."/>
            <person name="Ihrmark K."/>
            <person name="Kauserud H."/>
            <person name="Kohler A."/>
            <person name="LaButti K."/>
            <person name="Lapidus A."/>
            <person name="Lavin J.L."/>
            <person name="Lee Y.-H."/>
            <person name="Lindquist E."/>
            <person name="Lilly W."/>
            <person name="Lucas S."/>
            <person name="Morin E."/>
            <person name="Murat C."/>
            <person name="Oguiza J.A."/>
            <person name="Park J."/>
            <person name="Pisabarro A.G."/>
            <person name="Riley R."/>
            <person name="Rosling A."/>
            <person name="Salamov A."/>
            <person name="Schmidt O."/>
            <person name="Schmutz J."/>
            <person name="Skrede I."/>
            <person name="Stenlid J."/>
            <person name="Wiebenga A."/>
            <person name="Xie X."/>
            <person name="Kuees U."/>
            <person name="Hibbett D.S."/>
            <person name="Hoffmeister D."/>
            <person name="Hoegberg N."/>
            <person name="Martin F."/>
            <person name="Grigoriev I.V."/>
            <person name="Watkinson S.C."/>
        </authorList>
    </citation>
    <scope>NUCLEOTIDE SEQUENCE [LARGE SCALE GENOMIC DNA]</scope>
    <source>
        <strain evidence="13">strain S7.3</strain>
    </source>
</reference>
<keyword evidence="10 11" id="KW-0539">Nucleus</keyword>
<evidence type="ECO:0000256" key="7">
    <source>
        <dbReference type="ARBA" id="ARBA00022989"/>
    </source>
</evidence>
<keyword evidence="9" id="KW-0325">Glycoprotein</keyword>
<evidence type="ECO:0000313" key="12">
    <source>
        <dbReference type="EMBL" id="EGO03540.1"/>
    </source>
</evidence>
<comment type="function">
    <text evidence="1 11">Required for nuclear membrane fusion during karyogamy.</text>
</comment>
<keyword evidence="3 11" id="KW-0415">Karyogamy</keyword>
<dbReference type="PANTHER" id="PTHR28012">
    <property type="entry name" value="NUCLEAR FUSION PROTEIN KAR5"/>
    <property type="match status" value="1"/>
</dbReference>
<evidence type="ECO:0000256" key="2">
    <source>
        <dbReference type="ARBA" id="ARBA00010473"/>
    </source>
</evidence>
<dbReference type="GO" id="GO:0000742">
    <property type="term" value="P:karyogamy involved in conjugation with cellular fusion"/>
    <property type="evidence" value="ECO:0007669"/>
    <property type="project" value="UniProtKB-UniRule"/>
</dbReference>
<evidence type="ECO:0000256" key="10">
    <source>
        <dbReference type="ARBA" id="ARBA00023242"/>
    </source>
</evidence>
<evidence type="ECO:0000256" key="9">
    <source>
        <dbReference type="ARBA" id="ARBA00023180"/>
    </source>
</evidence>
<dbReference type="HOGENOM" id="CLU_1563818_0_0_1"/>
<name>F8PK86_SERL3</name>
<evidence type="ECO:0000256" key="11">
    <source>
        <dbReference type="RuleBase" id="RU368082"/>
    </source>
</evidence>
<gene>
    <name evidence="12" type="ORF">SERLA73DRAFT_45709</name>
</gene>
<dbReference type="Proteomes" id="UP000008063">
    <property type="component" value="Unassembled WGS sequence"/>
</dbReference>
<proteinExistence type="inferred from homology"/>
<dbReference type="InParanoid" id="F8PK86"/>
<dbReference type="Pfam" id="PF04163">
    <property type="entry name" value="Tht1"/>
    <property type="match status" value="1"/>
</dbReference>
<dbReference type="EMBL" id="GL945475">
    <property type="protein sequence ID" value="EGO03540.1"/>
    <property type="molecule type" value="Genomic_DNA"/>
</dbReference>
<keyword evidence="13" id="KW-1185">Reference proteome</keyword>
<dbReference type="GO" id="GO:0031965">
    <property type="term" value="C:nuclear membrane"/>
    <property type="evidence" value="ECO:0007669"/>
    <property type="project" value="UniProtKB-SubCell"/>
</dbReference>
<comment type="similarity">
    <text evidence="2 11">Belongs to the KAR5 family.</text>
</comment>
<evidence type="ECO:0000256" key="8">
    <source>
        <dbReference type="ARBA" id="ARBA00023136"/>
    </source>
</evidence>
<keyword evidence="4" id="KW-0812">Transmembrane</keyword>
<accession>F8PK86</accession>
<evidence type="ECO:0000256" key="1">
    <source>
        <dbReference type="ARBA" id="ARBA00003389"/>
    </source>
</evidence>
<evidence type="ECO:0000256" key="6">
    <source>
        <dbReference type="ARBA" id="ARBA00022824"/>
    </source>
</evidence>
<protein>
    <submittedName>
        <fullName evidence="12">Uncharacterized protein</fullName>
    </submittedName>
</protein>
<evidence type="ECO:0000256" key="5">
    <source>
        <dbReference type="ARBA" id="ARBA00022729"/>
    </source>
</evidence>
<keyword evidence="5 11" id="KW-0732">Signal</keyword>
<organism evidence="13">
    <name type="scientific">Serpula lacrymans var. lacrymans (strain S7.3)</name>
    <name type="common">Dry rot fungus</name>
    <dbReference type="NCBI Taxonomy" id="936435"/>
    <lineage>
        <taxon>Eukaryota</taxon>
        <taxon>Fungi</taxon>
        <taxon>Dikarya</taxon>
        <taxon>Basidiomycota</taxon>
        <taxon>Agaricomycotina</taxon>
        <taxon>Agaricomycetes</taxon>
        <taxon>Agaricomycetidae</taxon>
        <taxon>Boletales</taxon>
        <taxon>Coniophorineae</taxon>
        <taxon>Serpulaceae</taxon>
        <taxon>Serpula</taxon>
    </lineage>
</organism>
<evidence type="ECO:0000256" key="3">
    <source>
        <dbReference type="ARBA" id="ARBA00022459"/>
    </source>
</evidence>